<keyword evidence="1" id="KW-1277">Toxin-antitoxin system</keyword>
<evidence type="ECO:0000256" key="4">
    <source>
        <dbReference type="ARBA" id="ARBA00024207"/>
    </source>
</evidence>
<dbReference type="SUPFAM" id="SSF81301">
    <property type="entry name" value="Nucleotidyltransferase"/>
    <property type="match status" value="1"/>
</dbReference>
<dbReference type="Gene3D" id="1.20.120.580">
    <property type="entry name" value="bsu32300-like"/>
    <property type="match status" value="1"/>
</dbReference>
<proteinExistence type="inferred from homology"/>
<evidence type="ECO:0000313" key="7">
    <source>
        <dbReference type="EMBL" id="RFA99111.1"/>
    </source>
</evidence>
<evidence type="ECO:0000259" key="5">
    <source>
        <dbReference type="Pfam" id="PF18765"/>
    </source>
</evidence>
<comment type="similarity">
    <text evidence="4">Belongs to the HepT RNase toxin family.</text>
</comment>
<dbReference type="Proteomes" id="UP000257123">
    <property type="component" value="Unassembled WGS sequence"/>
</dbReference>
<gene>
    <name evidence="6" type="ORF">CGL51_06530</name>
    <name evidence="7" type="ORF">CGL52_05180</name>
</gene>
<dbReference type="InterPro" id="IPR008201">
    <property type="entry name" value="HepT-like"/>
</dbReference>
<keyword evidence="2" id="KW-0540">Nuclease</keyword>
<dbReference type="PANTHER" id="PTHR43852:SF3">
    <property type="entry name" value="NUCLEOTIDYLTRANSFERASE"/>
    <property type="match status" value="1"/>
</dbReference>
<dbReference type="Gene3D" id="3.30.460.10">
    <property type="entry name" value="Beta Polymerase, domain 2"/>
    <property type="match status" value="1"/>
</dbReference>
<dbReference type="GO" id="GO:0016787">
    <property type="term" value="F:hydrolase activity"/>
    <property type="evidence" value="ECO:0007669"/>
    <property type="project" value="UniProtKB-KW"/>
</dbReference>
<dbReference type="EMBL" id="NMUF01000010">
    <property type="protein sequence ID" value="RFA99111.1"/>
    <property type="molecule type" value="Genomic_DNA"/>
</dbReference>
<protein>
    <recommendedName>
        <fullName evidence="5">Polymerase beta nucleotidyltransferase domain-containing protein</fullName>
    </recommendedName>
</protein>
<dbReference type="InterPro" id="IPR037038">
    <property type="entry name" value="HepT-like_sf"/>
</dbReference>
<dbReference type="InterPro" id="IPR043519">
    <property type="entry name" value="NT_sf"/>
</dbReference>
<dbReference type="CDD" id="cd05403">
    <property type="entry name" value="NT_KNTase_like"/>
    <property type="match status" value="1"/>
</dbReference>
<dbReference type="Pfam" id="PF01934">
    <property type="entry name" value="HepT-like"/>
    <property type="match status" value="1"/>
</dbReference>
<evidence type="ECO:0000256" key="3">
    <source>
        <dbReference type="ARBA" id="ARBA00022801"/>
    </source>
</evidence>
<dbReference type="GO" id="GO:0004540">
    <property type="term" value="F:RNA nuclease activity"/>
    <property type="evidence" value="ECO:0007669"/>
    <property type="project" value="InterPro"/>
</dbReference>
<dbReference type="Pfam" id="PF18765">
    <property type="entry name" value="Polbeta"/>
    <property type="match status" value="1"/>
</dbReference>
<evidence type="ECO:0000313" key="6">
    <source>
        <dbReference type="EMBL" id="RFA95961.1"/>
    </source>
</evidence>
<evidence type="ECO:0000313" key="9">
    <source>
        <dbReference type="Proteomes" id="UP000257123"/>
    </source>
</evidence>
<dbReference type="Proteomes" id="UP000256877">
    <property type="component" value="Unassembled WGS sequence"/>
</dbReference>
<dbReference type="AlphaFoldDB" id="A0A371R538"/>
<organism evidence="7 8">
    <name type="scientific">Pyrobaculum aerophilum</name>
    <dbReference type="NCBI Taxonomy" id="13773"/>
    <lineage>
        <taxon>Archaea</taxon>
        <taxon>Thermoproteota</taxon>
        <taxon>Thermoprotei</taxon>
        <taxon>Thermoproteales</taxon>
        <taxon>Thermoproteaceae</taxon>
        <taxon>Pyrobaculum</taxon>
    </lineage>
</organism>
<comment type="caution">
    <text evidence="7">The sequence shown here is derived from an EMBL/GenBank/DDBJ whole genome shotgun (WGS) entry which is preliminary data.</text>
</comment>
<keyword evidence="3" id="KW-0378">Hydrolase</keyword>
<dbReference type="InterPro" id="IPR052930">
    <property type="entry name" value="TA_antitoxin_MntA"/>
</dbReference>
<name>A0A371R538_9CREN</name>
<accession>A0A371R538</accession>
<evidence type="ECO:0000256" key="2">
    <source>
        <dbReference type="ARBA" id="ARBA00022722"/>
    </source>
</evidence>
<dbReference type="EMBL" id="NMUE01000017">
    <property type="protein sequence ID" value="RFA95961.1"/>
    <property type="molecule type" value="Genomic_DNA"/>
</dbReference>
<dbReference type="InterPro" id="IPR041633">
    <property type="entry name" value="Polbeta"/>
</dbReference>
<evidence type="ECO:0000256" key="1">
    <source>
        <dbReference type="ARBA" id="ARBA00022649"/>
    </source>
</evidence>
<evidence type="ECO:0000313" key="8">
    <source>
        <dbReference type="Proteomes" id="UP000256877"/>
    </source>
</evidence>
<sequence length="254" mass="27830">MYSHVKVLERLRRQLELIKGYAVELESERSYRGIERLEQLIIQALLDLGVMALSALGATPPRVYAQIGEALHRHGVLPLEEASILRALAGLRNILVHGYAAVEPEKILEYSRKIGRDAFRIAEMIVAAVEARGADPPGPVEKIRSVLQGRVRLAYLFGGRAKGYVLKGDYDVAVYLDGGCDLYALGLIQADLSEALGDERVDVVCLNSAPPELVLEALSGVPIIDDVALRAELYAKALAELNDFNITVKRAYTP</sequence>
<dbReference type="PANTHER" id="PTHR43852">
    <property type="entry name" value="NUCLEOTIDYLTRANSFERASE"/>
    <property type="match status" value="1"/>
</dbReference>
<reference evidence="8 9" key="1">
    <citation type="submission" date="2017-07" db="EMBL/GenBank/DDBJ databases">
        <title>Draft genome sequence of aerobic hyperthermophilic archaea, Pyrobaculum aerophilum YKB31 and YKB32.</title>
        <authorList>
            <person name="Mochizuki T."/>
            <person name="Berliner A.J."/>
            <person name="Yoshida-Takashima Y."/>
            <person name="Takaki Y."/>
            <person name="Nunoura T."/>
            <person name="Takai K."/>
        </authorList>
    </citation>
    <scope>NUCLEOTIDE SEQUENCE [LARGE SCALE GENOMIC DNA]</scope>
    <source>
        <strain evidence="6 9">YKB31</strain>
        <strain evidence="7 8">YKB32</strain>
    </source>
</reference>
<dbReference type="GO" id="GO:0110001">
    <property type="term" value="C:toxin-antitoxin complex"/>
    <property type="evidence" value="ECO:0007669"/>
    <property type="project" value="InterPro"/>
</dbReference>
<feature type="domain" description="Polymerase beta nucleotidyltransferase" evidence="5">
    <location>
        <begin position="141"/>
        <end position="224"/>
    </location>
</feature>